<dbReference type="PANTHER" id="PTHR11136">
    <property type="entry name" value="FOLYLPOLYGLUTAMATE SYNTHASE-RELATED"/>
    <property type="match status" value="1"/>
</dbReference>
<proteinExistence type="inferred from homology"/>
<evidence type="ECO:0000256" key="5">
    <source>
        <dbReference type="ARBA" id="ARBA00022840"/>
    </source>
</evidence>
<dbReference type="Gene3D" id="3.90.190.20">
    <property type="entry name" value="Mur ligase, C-terminal domain"/>
    <property type="match status" value="1"/>
</dbReference>
<dbReference type="GO" id="GO:0008841">
    <property type="term" value="F:dihydrofolate synthase activity"/>
    <property type="evidence" value="ECO:0007669"/>
    <property type="project" value="UniProtKB-EC"/>
</dbReference>
<dbReference type="Pfam" id="PF08245">
    <property type="entry name" value="Mur_ligase_M"/>
    <property type="match status" value="1"/>
</dbReference>
<dbReference type="NCBIfam" id="TIGR01499">
    <property type="entry name" value="folC"/>
    <property type="match status" value="1"/>
</dbReference>
<gene>
    <name evidence="9" type="ORF">DEBURN_LOCUS1014</name>
</gene>
<evidence type="ECO:0000256" key="7">
    <source>
        <dbReference type="PIRNR" id="PIRNR001563"/>
    </source>
</evidence>
<comment type="pathway">
    <text evidence="7">Cofactor biosynthesis; tetrahydrofolylpolyglutamate biosynthesis.</text>
</comment>
<dbReference type="OrthoDB" id="5212574at2759"/>
<keyword evidence="5 7" id="KW-0067">ATP-binding</keyword>
<dbReference type="GO" id="GO:0046872">
    <property type="term" value="F:metal ion binding"/>
    <property type="evidence" value="ECO:0007669"/>
    <property type="project" value="UniProtKB-KW"/>
</dbReference>
<comment type="caution">
    <text evidence="9">The sequence shown here is derived from an EMBL/GenBank/DDBJ whole genome shotgun (WGS) entry which is preliminary data.</text>
</comment>
<comment type="catalytic activity">
    <reaction evidence="7">
        <text>7,8-dihydropteroate + L-glutamate + ATP = 7,8-dihydrofolate + ADP + phosphate + H(+)</text>
        <dbReference type="Rhea" id="RHEA:23584"/>
        <dbReference type="ChEBI" id="CHEBI:15378"/>
        <dbReference type="ChEBI" id="CHEBI:17839"/>
        <dbReference type="ChEBI" id="CHEBI:29985"/>
        <dbReference type="ChEBI" id="CHEBI:30616"/>
        <dbReference type="ChEBI" id="CHEBI:43474"/>
        <dbReference type="ChEBI" id="CHEBI:57451"/>
        <dbReference type="ChEBI" id="CHEBI:456216"/>
        <dbReference type="EC" id="6.3.2.12"/>
    </reaction>
</comment>
<dbReference type="GO" id="GO:0005524">
    <property type="term" value="F:ATP binding"/>
    <property type="evidence" value="ECO:0007669"/>
    <property type="project" value="UniProtKB-KW"/>
</dbReference>
<keyword evidence="2 7" id="KW-0436">Ligase</keyword>
<comment type="similarity">
    <text evidence="1 7">Belongs to the folylpolyglutamate synthase family.</text>
</comment>
<dbReference type="PANTHER" id="PTHR11136:SF0">
    <property type="entry name" value="DIHYDROFOLATE SYNTHETASE-RELATED"/>
    <property type="match status" value="1"/>
</dbReference>
<dbReference type="InterPro" id="IPR036615">
    <property type="entry name" value="Mur_ligase_C_dom_sf"/>
</dbReference>
<feature type="domain" description="Mur ligase central" evidence="8">
    <location>
        <begin position="32"/>
        <end position="252"/>
    </location>
</feature>
<evidence type="ECO:0000256" key="2">
    <source>
        <dbReference type="ARBA" id="ARBA00022598"/>
    </source>
</evidence>
<dbReference type="GO" id="GO:0005739">
    <property type="term" value="C:mitochondrion"/>
    <property type="evidence" value="ECO:0007669"/>
    <property type="project" value="TreeGrafter"/>
</dbReference>
<evidence type="ECO:0000256" key="4">
    <source>
        <dbReference type="ARBA" id="ARBA00022741"/>
    </source>
</evidence>
<dbReference type="PIRSF" id="PIRSF001563">
    <property type="entry name" value="Folylpolyglu_synth"/>
    <property type="match status" value="1"/>
</dbReference>
<dbReference type="InterPro" id="IPR036565">
    <property type="entry name" value="Mur-like_cat_sf"/>
</dbReference>
<dbReference type="EC" id="6.3.2.12" evidence="7"/>
<evidence type="ECO:0000256" key="1">
    <source>
        <dbReference type="ARBA" id="ARBA00008276"/>
    </source>
</evidence>
<dbReference type="SUPFAM" id="SSF53244">
    <property type="entry name" value="MurD-like peptide ligases, peptide-binding domain"/>
    <property type="match status" value="1"/>
</dbReference>
<keyword evidence="6" id="KW-0460">Magnesium</keyword>
<evidence type="ECO:0000256" key="3">
    <source>
        <dbReference type="ARBA" id="ARBA00022723"/>
    </source>
</evidence>
<dbReference type="InterPro" id="IPR013221">
    <property type="entry name" value="Mur_ligase_cen"/>
</dbReference>
<dbReference type="Gene3D" id="3.40.1190.10">
    <property type="entry name" value="Mur-like, catalytic domain"/>
    <property type="match status" value="1"/>
</dbReference>
<keyword evidence="3" id="KW-0479">Metal-binding</keyword>
<sequence length="439" mass="48915">MSQISFKLNLDKIKVLLKHLNNPHHRLSAIHISGTNGKGSTSAYIDSILLKTNFKTGRLNTPHLLEPRDSIKINDESITREDYRRTYNFISTINSNNNINASLYEKLVATAYWWFDAQNVDVSIVEVGIGGRLDATNVFEKPLISVITSIGMDHETFLGNSIEAISKEKAGIIKSGCKVVIAPQIEEASLNTLKTCIKEVGCSHSIFVTPAKWNPQKKGLASLKLLDGTLIEFYIPLGGDYQLDNATTAITVIDLLRKTETKFSNITNENIKDGIASTSWPGRLQFVNVSSILNRPVTNVTKQLLVDGAHNPQGAKSLREFVDKLLQDKEFAKVPKVHWIYAASKEKNVLKCLDALVKDGDTLIAVEFSKVEDMPWVNCCKKEEIVLLVKKLNRKSDINIAENLVEAIKQAYDKSEKEDGMIVLCGSLYLIADLFRLLV</sequence>
<name>A0A9N8UYE5_9GLOM</name>
<dbReference type="GO" id="GO:0005829">
    <property type="term" value="C:cytosol"/>
    <property type="evidence" value="ECO:0007669"/>
    <property type="project" value="TreeGrafter"/>
</dbReference>
<keyword evidence="10" id="KW-1185">Reference proteome</keyword>
<dbReference type="EMBL" id="CAJVPK010000038">
    <property type="protein sequence ID" value="CAG8436406.1"/>
    <property type="molecule type" value="Genomic_DNA"/>
</dbReference>
<evidence type="ECO:0000259" key="8">
    <source>
        <dbReference type="Pfam" id="PF08245"/>
    </source>
</evidence>
<dbReference type="SUPFAM" id="SSF53623">
    <property type="entry name" value="MurD-like peptide ligases, catalytic domain"/>
    <property type="match status" value="1"/>
</dbReference>
<evidence type="ECO:0000256" key="6">
    <source>
        <dbReference type="ARBA" id="ARBA00022842"/>
    </source>
</evidence>
<reference evidence="9" key="1">
    <citation type="submission" date="2021-06" db="EMBL/GenBank/DDBJ databases">
        <authorList>
            <person name="Kallberg Y."/>
            <person name="Tangrot J."/>
            <person name="Rosling A."/>
        </authorList>
    </citation>
    <scope>NUCLEOTIDE SEQUENCE</scope>
    <source>
        <strain evidence="9">AZ414A</strain>
    </source>
</reference>
<evidence type="ECO:0000313" key="10">
    <source>
        <dbReference type="Proteomes" id="UP000789706"/>
    </source>
</evidence>
<accession>A0A9N8UYE5</accession>
<dbReference type="GO" id="GO:0004326">
    <property type="term" value="F:tetrahydrofolylpolyglutamate synthase activity"/>
    <property type="evidence" value="ECO:0007669"/>
    <property type="project" value="InterPro"/>
</dbReference>
<organism evidence="9 10">
    <name type="scientific">Diversispora eburnea</name>
    <dbReference type="NCBI Taxonomy" id="1213867"/>
    <lineage>
        <taxon>Eukaryota</taxon>
        <taxon>Fungi</taxon>
        <taxon>Fungi incertae sedis</taxon>
        <taxon>Mucoromycota</taxon>
        <taxon>Glomeromycotina</taxon>
        <taxon>Glomeromycetes</taxon>
        <taxon>Diversisporales</taxon>
        <taxon>Diversisporaceae</taxon>
        <taxon>Diversispora</taxon>
    </lineage>
</organism>
<dbReference type="InterPro" id="IPR001645">
    <property type="entry name" value="Folylpolyglutamate_synth"/>
</dbReference>
<keyword evidence="7" id="KW-0554">One-carbon metabolism</keyword>
<keyword evidence="4 7" id="KW-0547">Nucleotide-binding</keyword>
<dbReference type="GO" id="GO:0006730">
    <property type="term" value="P:one-carbon metabolic process"/>
    <property type="evidence" value="ECO:0007669"/>
    <property type="project" value="UniProtKB-KW"/>
</dbReference>
<dbReference type="Proteomes" id="UP000789706">
    <property type="component" value="Unassembled WGS sequence"/>
</dbReference>
<protein>
    <recommendedName>
        <fullName evidence="7">Dihydrofolate synthetase</fullName>
        <ecNumber evidence="7">6.3.2.12</ecNumber>
    </recommendedName>
</protein>
<evidence type="ECO:0000313" key="9">
    <source>
        <dbReference type="EMBL" id="CAG8436406.1"/>
    </source>
</evidence>
<dbReference type="AlphaFoldDB" id="A0A9N8UYE5"/>